<evidence type="ECO:0000313" key="2">
    <source>
        <dbReference type="Proteomes" id="UP001652626"/>
    </source>
</evidence>
<reference evidence="3" key="1">
    <citation type="submission" date="2025-08" db="UniProtKB">
        <authorList>
            <consortium name="RefSeq"/>
        </authorList>
    </citation>
    <scope>IDENTIFICATION</scope>
    <source>
        <tissue evidence="3">Whole body</tissue>
    </source>
</reference>
<dbReference type="Proteomes" id="UP001652626">
    <property type="component" value="Chromosome 15"/>
</dbReference>
<dbReference type="CDD" id="cd23992">
    <property type="entry name" value="PBP_GOBP"/>
    <property type="match status" value="1"/>
</dbReference>
<dbReference type="InterPro" id="IPR006170">
    <property type="entry name" value="PBP/GOBP"/>
</dbReference>
<dbReference type="SUPFAM" id="SSF47565">
    <property type="entry name" value="Insect pheromone/odorant-binding proteins"/>
    <property type="match status" value="1"/>
</dbReference>
<keyword evidence="2" id="KW-1185">Reference proteome</keyword>
<dbReference type="GeneID" id="113399695"/>
<evidence type="ECO:0000256" key="1">
    <source>
        <dbReference type="SAM" id="SignalP"/>
    </source>
</evidence>
<dbReference type="SMART" id="SM00708">
    <property type="entry name" value="PhBP"/>
    <property type="match status" value="1"/>
</dbReference>
<sequence length="146" mass="16705">MTTLMILFMCCFIGIAFARSDEDIKKWFIMQALECSKEHPVSGDEIEMMKNHKIPNHQNAKCLLACLFKKVNWIDDKGMFNDKNAYKLSEKEYPGDQTRLDNAKKLFETCMSVNEASVGDDKGCERAALLTRCLTEHAPKMGFLIQ</sequence>
<dbReference type="InterPro" id="IPR036728">
    <property type="entry name" value="PBP_GOBP_sf"/>
</dbReference>
<dbReference type="Pfam" id="PF01395">
    <property type="entry name" value="PBP_GOBP"/>
    <property type="match status" value="1"/>
</dbReference>
<protein>
    <submittedName>
        <fullName evidence="3">General odorant-binding protein 19d-like</fullName>
    </submittedName>
</protein>
<evidence type="ECO:0000313" key="3">
    <source>
        <dbReference type="RefSeq" id="XP_026494679.2"/>
    </source>
</evidence>
<keyword evidence="1" id="KW-0732">Signal</keyword>
<gene>
    <name evidence="3" type="primary">LOC113399695</name>
</gene>
<dbReference type="RefSeq" id="XP_026494679.2">
    <property type="nucleotide sequence ID" value="XM_026638894.2"/>
</dbReference>
<feature type="signal peptide" evidence="1">
    <location>
        <begin position="1"/>
        <end position="18"/>
    </location>
</feature>
<name>A0A8B8IC98_VANTA</name>
<dbReference type="Gene3D" id="1.10.238.20">
    <property type="entry name" value="Pheromone/general odorant binding protein domain"/>
    <property type="match status" value="1"/>
</dbReference>
<dbReference type="GO" id="GO:0005549">
    <property type="term" value="F:odorant binding"/>
    <property type="evidence" value="ECO:0007669"/>
    <property type="project" value="InterPro"/>
</dbReference>
<proteinExistence type="predicted"/>
<dbReference type="AlphaFoldDB" id="A0A8B8IC98"/>
<organism evidence="2 3">
    <name type="scientific">Vanessa tameamea</name>
    <name type="common">Kamehameha butterfly</name>
    <dbReference type="NCBI Taxonomy" id="334116"/>
    <lineage>
        <taxon>Eukaryota</taxon>
        <taxon>Metazoa</taxon>
        <taxon>Ecdysozoa</taxon>
        <taxon>Arthropoda</taxon>
        <taxon>Hexapoda</taxon>
        <taxon>Insecta</taxon>
        <taxon>Pterygota</taxon>
        <taxon>Neoptera</taxon>
        <taxon>Endopterygota</taxon>
        <taxon>Lepidoptera</taxon>
        <taxon>Glossata</taxon>
        <taxon>Ditrysia</taxon>
        <taxon>Papilionoidea</taxon>
        <taxon>Nymphalidae</taxon>
        <taxon>Nymphalinae</taxon>
        <taxon>Vanessa</taxon>
    </lineage>
</organism>
<dbReference type="OrthoDB" id="6618046at2759"/>
<feature type="chain" id="PRO_5045945347" evidence="1">
    <location>
        <begin position="19"/>
        <end position="146"/>
    </location>
</feature>
<dbReference type="OMA" id="QAVECSK"/>
<accession>A0A8B8IC98</accession>